<dbReference type="OrthoDB" id="1166468at2759"/>
<dbReference type="InterPro" id="IPR032675">
    <property type="entry name" value="LRR_dom_sf"/>
</dbReference>
<dbReference type="SUPFAM" id="SSF52058">
    <property type="entry name" value="L domain-like"/>
    <property type="match status" value="1"/>
</dbReference>
<dbReference type="PANTHER" id="PTHR48063">
    <property type="entry name" value="LRR RECEPTOR-LIKE KINASE"/>
    <property type="match status" value="1"/>
</dbReference>
<dbReference type="EMBL" id="JXTB01000836">
    <property type="protein sequence ID" value="PON32291.1"/>
    <property type="molecule type" value="Genomic_DNA"/>
</dbReference>
<gene>
    <name evidence="8" type="ORF">PanWU01x14_362590</name>
</gene>
<sequence>MSLRIGNLLSSWMLYYLDLAKLGPRFPKWLQTRNNCSLLDISNAGISDSIPNWFWNLSTEVLNMNLSKDNFSGRIPDPSSELTNYPEIDMNFNHFEGPIPRFLFKVSALHLQ</sequence>
<keyword evidence="4" id="KW-1133">Transmembrane helix</keyword>
<keyword evidence="9" id="KW-1185">Reference proteome</keyword>
<proteinExistence type="predicted"/>
<evidence type="ECO:0000256" key="7">
    <source>
        <dbReference type="ARBA" id="ARBA00023180"/>
    </source>
</evidence>
<keyword evidence="6" id="KW-0675">Receptor</keyword>
<reference evidence="9" key="1">
    <citation type="submission" date="2016-06" db="EMBL/GenBank/DDBJ databases">
        <title>Parallel loss of symbiosis genes in relatives of nitrogen-fixing non-legume Parasponia.</title>
        <authorList>
            <person name="Van Velzen R."/>
            <person name="Holmer R."/>
            <person name="Bu F."/>
            <person name="Rutten L."/>
            <person name="Van Zeijl A."/>
            <person name="Liu W."/>
            <person name="Santuari L."/>
            <person name="Cao Q."/>
            <person name="Sharma T."/>
            <person name="Shen D."/>
            <person name="Roswanjaya Y."/>
            <person name="Wardhani T."/>
            <person name="Kalhor M.S."/>
            <person name="Jansen J."/>
            <person name="Van den Hoogen J."/>
            <person name="Gungor B."/>
            <person name="Hartog M."/>
            <person name="Hontelez J."/>
            <person name="Verver J."/>
            <person name="Yang W.-C."/>
            <person name="Schijlen E."/>
            <person name="Repin R."/>
            <person name="Schilthuizen M."/>
            <person name="Schranz E."/>
            <person name="Heidstra R."/>
            <person name="Miyata K."/>
            <person name="Fedorova E."/>
            <person name="Kohlen W."/>
            <person name="Bisseling T."/>
            <person name="Smit S."/>
            <person name="Geurts R."/>
        </authorList>
    </citation>
    <scope>NUCLEOTIDE SEQUENCE [LARGE SCALE GENOMIC DNA]</scope>
    <source>
        <strain evidence="9">cv. WU1-14</strain>
    </source>
</reference>
<evidence type="ECO:0000256" key="6">
    <source>
        <dbReference type="ARBA" id="ARBA00023170"/>
    </source>
</evidence>
<dbReference type="PANTHER" id="PTHR48063:SF101">
    <property type="entry name" value="LRR RECEPTOR-LIKE SERINE_THREONINE-PROTEIN KINASE FLS2"/>
    <property type="match status" value="1"/>
</dbReference>
<dbReference type="Gene3D" id="3.80.10.10">
    <property type="entry name" value="Ribonuclease Inhibitor"/>
    <property type="match status" value="1"/>
</dbReference>
<evidence type="ECO:0000256" key="1">
    <source>
        <dbReference type="ARBA" id="ARBA00004479"/>
    </source>
</evidence>
<accession>A0A2P5A6Y5</accession>
<name>A0A2P5A6Y5_PARAD</name>
<dbReference type="GO" id="GO:0016020">
    <property type="term" value="C:membrane"/>
    <property type="evidence" value="ECO:0007669"/>
    <property type="project" value="UniProtKB-SubCell"/>
</dbReference>
<evidence type="ECO:0000256" key="3">
    <source>
        <dbReference type="ARBA" id="ARBA00022729"/>
    </source>
</evidence>
<comment type="caution">
    <text evidence="8">The sequence shown here is derived from an EMBL/GenBank/DDBJ whole genome shotgun (WGS) entry which is preliminary data.</text>
</comment>
<evidence type="ECO:0000313" key="8">
    <source>
        <dbReference type="EMBL" id="PON32291.1"/>
    </source>
</evidence>
<organism evidence="8 9">
    <name type="scientific">Parasponia andersonii</name>
    <name type="common">Sponia andersonii</name>
    <dbReference type="NCBI Taxonomy" id="3476"/>
    <lineage>
        <taxon>Eukaryota</taxon>
        <taxon>Viridiplantae</taxon>
        <taxon>Streptophyta</taxon>
        <taxon>Embryophyta</taxon>
        <taxon>Tracheophyta</taxon>
        <taxon>Spermatophyta</taxon>
        <taxon>Magnoliopsida</taxon>
        <taxon>eudicotyledons</taxon>
        <taxon>Gunneridae</taxon>
        <taxon>Pentapetalae</taxon>
        <taxon>rosids</taxon>
        <taxon>fabids</taxon>
        <taxon>Rosales</taxon>
        <taxon>Cannabaceae</taxon>
        <taxon>Parasponia</taxon>
    </lineage>
</organism>
<dbReference type="Proteomes" id="UP000237105">
    <property type="component" value="Unassembled WGS sequence"/>
</dbReference>
<dbReference type="InterPro" id="IPR046956">
    <property type="entry name" value="RLP23-like"/>
</dbReference>
<dbReference type="AlphaFoldDB" id="A0A2P5A6Y5"/>
<comment type="subcellular location">
    <subcellularLocation>
        <location evidence="1">Membrane</location>
        <topology evidence="1">Single-pass type I membrane protein</topology>
    </subcellularLocation>
</comment>
<protein>
    <submittedName>
        <fullName evidence="8">LRR domain containing protein</fullName>
    </submittedName>
</protein>
<keyword evidence="5" id="KW-0472">Membrane</keyword>
<evidence type="ECO:0000256" key="2">
    <source>
        <dbReference type="ARBA" id="ARBA00022692"/>
    </source>
</evidence>
<evidence type="ECO:0000313" key="9">
    <source>
        <dbReference type="Proteomes" id="UP000237105"/>
    </source>
</evidence>
<evidence type="ECO:0000256" key="4">
    <source>
        <dbReference type="ARBA" id="ARBA00022989"/>
    </source>
</evidence>
<keyword evidence="3" id="KW-0732">Signal</keyword>
<evidence type="ECO:0000256" key="5">
    <source>
        <dbReference type="ARBA" id="ARBA00023136"/>
    </source>
</evidence>
<keyword evidence="2" id="KW-0812">Transmembrane</keyword>
<keyword evidence="7" id="KW-0325">Glycoprotein</keyword>